<gene>
    <name evidence="1" type="ORF">CEXT_331131</name>
</gene>
<proteinExistence type="predicted"/>
<reference evidence="1 2" key="1">
    <citation type="submission" date="2021-06" db="EMBL/GenBank/DDBJ databases">
        <title>Caerostris extrusa draft genome.</title>
        <authorList>
            <person name="Kono N."/>
            <person name="Arakawa K."/>
        </authorList>
    </citation>
    <scope>NUCLEOTIDE SEQUENCE [LARGE SCALE GENOMIC DNA]</scope>
</reference>
<keyword evidence="2" id="KW-1185">Reference proteome</keyword>
<evidence type="ECO:0000313" key="2">
    <source>
        <dbReference type="Proteomes" id="UP001054945"/>
    </source>
</evidence>
<sequence length="74" mass="8327">MYLEEVFVLFVKEYVSLGSCQRGDPDKYRRQSNMRRTGMEPASNPDECSSQINVRLGRSEKALAIAAFEVAPAL</sequence>
<dbReference type="AlphaFoldDB" id="A0AAV4QLW3"/>
<dbReference type="Proteomes" id="UP001054945">
    <property type="component" value="Unassembled WGS sequence"/>
</dbReference>
<evidence type="ECO:0000313" key="1">
    <source>
        <dbReference type="EMBL" id="GIY09824.1"/>
    </source>
</evidence>
<organism evidence="1 2">
    <name type="scientific">Caerostris extrusa</name>
    <name type="common">Bark spider</name>
    <name type="synonym">Caerostris bankana</name>
    <dbReference type="NCBI Taxonomy" id="172846"/>
    <lineage>
        <taxon>Eukaryota</taxon>
        <taxon>Metazoa</taxon>
        <taxon>Ecdysozoa</taxon>
        <taxon>Arthropoda</taxon>
        <taxon>Chelicerata</taxon>
        <taxon>Arachnida</taxon>
        <taxon>Araneae</taxon>
        <taxon>Araneomorphae</taxon>
        <taxon>Entelegynae</taxon>
        <taxon>Araneoidea</taxon>
        <taxon>Araneidae</taxon>
        <taxon>Caerostris</taxon>
    </lineage>
</organism>
<comment type="caution">
    <text evidence="1">The sequence shown here is derived from an EMBL/GenBank/DDBJ whole genome shotgun (WGS) entry which is preliminary data.</text>
</comment>
<dbReference type="EMBL" id="BPLR01006433">
    <property type="protein sequence ID" value="GIY09824.1"/>
    <property type="molecule type" value="Genomic_DNA"/>
</dbReference>
<protein>
    <submittedName>
        <fullName evidence="1">Uncharacterized protein</fullName>
    </submittedName>
</protein>
<accession>A0AAV4QLW3</accession>
<name>A0AAV4QLW3_CAEEX</name>